<evidence type="ECO:0000313" key="3">
    <source>
        <dbReference type="Proteomes" id="UP001138681"/>
    </source>
</evidence>
<name>A0A9X1F2J7_9SPHN</name>
<feature type="transmembrane region" description="Helical" evidence="1">
    <location>
        <begin position="51"/>
        <end position="68"/>
    </location>
</feature>
<dbReference type="EMBL" id="JAGSPC010000001">
    <property type="protein sequence ID" value="MBV7258168.1"/>
    <property type="molecule type" value="Genomic_DNA"/>
</dbReference>
<keyword evidence="1" id="KW-1133">Transmembrane helix</keyword>
<comment type="caution">
    <text evidence="2">The sequence shown here is derived from an EMBL/GenBank/DDBJ whole genome shotgun (WGS) entry which is preliminary data.</text>
</comment>
<gene>
    <name evidence="2" type="ORF">KCG46_01115</name>
</gene>
<dbReference type="RefSeq" id="WP_218403526.1">
    <property type="nucleotide sequence ID" value="NZ_JAGSPC010000001.1"/>
</dbReference>
<reference evidence="2" key="1">
    <citation type="submission" date="2021-04" db="EMBL/GenBank/DDBJ databases">
        <authorList>
            <person name="Pira H."/>
            <person name="Risdian C."/>
            <person name="Wink J."/>
        </authorList>
    </citation>
    <scope>NUCLEOTIDE SEQUENCE</scope>
    <source>
        <strain evidence="2">WH158</strain>
    </source>
</reference>
<evidence type="ECO:0000256" key="1">
    <source>
        <dbReference type="SAM" id="Phobius"/>
    </source>
</evidence>
<keyword evidence="3" id="KW-1185">Reference proteome</keyword>
<protein>
    <submittedName>
        <fullName evidence="2">Uncharacterized protein</fullName>
    </submittedName>
</protein>
<accession>A0A9X1F2J7</accession>
<dbReference type="Proteomes" id="UP001138681">
    <property type="component" value="Unassembled WGS sequence"/>
</dbReference>
<organism evidence="2 3">
    <name type="scientific">Erythrobacter crassostreae</name>
    <dbReference type="NCBI Taxonomy" id="2828328"/>
    <lineage>
        <taxon>Bacteria</taxon>
        <taxon>Pseudomonadati</taxon>
        <taxon>Pseudomonadota</taxon>
        <taxon>Alphaproteobacteria</taxon>
        <taxon>Sphingomonadales</taxon>
        <taxon>Erythrobacteraceae</taxon>
        <taxon>Erythrobacter/Porphyrobacter group</taxon>
        <taxon>Erythrobacter</taxon>
    </lineage>
</organism>
<feature type="transmembrane region" description="Helical" evidence="1">
    <location>
        <begin position="73"/>
        <end position="92"/>
    </location>
</feature>
<feature type="transmembrane region" description="Helical" evidence="1">
    <location>
        <begin position="152"/>
        <end position="174"/>
    </location>
</feature>
<feature type="transmembrane region" description="Helical" evidence="1">
    <location>
        <begin position="12"/>
        <end position="31"/>
    </location>
</feature>
<feature type="transmembrane region" description="Helical" evidence="1">
    <location>
        <begin position="194"/>
        <end position="212"/>
    </location>
</feature>
<keyword evidence="1" id="KW-0812">Transmembrane</keyword>
<proteinExistence type="predicted"/>
<evidence type="ECO:0000313" key="2">
    <source>
        <dbReference type="EMBL" id="MBV7258168.1"/>
    </source>
</evidence>
<feature type="transmembrane region" description="Helical" evidence="1">
    <location>
        <begin position="122"/>
        <end position="140"/>
    </location>
</feature>
<sequence length="231" mass="25142">MSKATLRAAFFLLPYAGVLIGLDVAAHYGSLTNAELPVQFYLASDRSFGEYLEYALTAAIAVMMFLLWRRERAIVYLAHAILFVWLTLDNWIELHETFGLAAGPLFPQISALPVEPSHLAEASLMVGVGVFWLASLALAVRSITGRALAFNLALAACVFGAALFGVVVDLLVVWGEQGKVLHAILTFTEDAGEFAMIILAFLLTVGFFDLEYRQKHIGDRETAADSILTSG</sequence>
<dbReference type="AlphaFoldDB" id="A0A9X1F2J7"/>
<keyword evidence="1" id="KW-0472">Membrane</keyword>